<proteinExistence type="predicted"/>
<dbReference type="EMBL" id="JFFI01002741">
    <property type="protein sequence ID" value="KXH25680.1"/>
    <property type="molecule type" value="Genomic_DNA"/>
</dbReference>
<dbReference type="InterPro" id="IPR036812">
    <property type="entry name" value="NAD(P)_OxRdtase_dom_sf"/>
</dbReference>
<dbReference type="Proteomes" id="UP000070121">
    <property type="component" value="Unassembled WGS sequence"/>
</dbReference>
<dbReference type="SUPFAM" id="SSF51430">
    <property type="entry name" value="NAD(P)-linked oxidoreductase"/>
    <property type="match status" value="1"/>
</dbReference>
<comment type="caution">
    <text evidence="1">The sequence shown here is derived from an EMBL/GenBank/DDBJ whole genome shotgun (WGS) entry which is preliminary data.</text>
</comment>
<organism evidence="1 2">
    <name type="scientific">Colletotrichum salicis</name>
    <dbReference type="NCBI Taxonomy" id="1209931"/>
    <lineage>
        <taxon>Eukaryota</taxon>
        <taxon>Fungi</taxon>
        <taxon>Dikarya</taxon>
        <taxon>Ascomycota</taxon>
        <taxon>Pezizomycotina</taxon>
        <taxon>Sordariomycetes</taxon>
        <taxon>Hypocreomycetidae</taxon>
        <taxon>Glomerellales</taxon>
        <taxon>Glomerellaceae</taxon>
        <taxon>Colletotrichum</taxon>
        <taxon>Colletotrichum acutatum species complex</taxon>
    </lineage>
</organism>
<dbReference type="Gene3D" id="3.20.20.100">
    <property type="entry name" value="NADP-dependent oxidoreductase domain"/>
    <property type="match status" value="1"/>
</dbReference>
<reference evidence="1 2" key="1">
    <citation type="submission" date="2014-02" db="EMBL/GenBank/DDBJ databases">
        <title>The genome sequence of Colletotrichum salicis CBS 607.94.</title>
        <authorList>
            <person name="Baroncelli R."/>
            <person name="Thon M.R."/>
        </authorList>
    </citation>
    <scope>NUCLEOTIDE SEQUENCE [LARGE SCALE GENOMIC DNA]</scope>
    <source>
        <strain evidence="1 2">CBS 607.94</strain>
    </source>
</reference>
<protein>
    <recommendedName>
        <fullName evidence="3">Aldo/keto reductase</fullName>
    </recommendedName>
</protein>
<evidence type="ECO:0000313" key="1">
    <source>
        <dbReference type="EMBL" id="KXH25680.1"/>
    </source>
</evidence>
<keyword evidence="2" id="KW-1185">Reference proteome</keyword>
<dbReference type="AlphaFoldDB" id="A0A135RPQ6"/>
<dbReference type="OrthoDB" id="5239045at2759"/>
<dbReference type="STRING" id="1209931.A0A135RPQ6"/>
<accession>A0A135RPQ6</accession>
<evidence type="ECO:0008006" key="3">
    <source>
        <dbReference type="Google" id="ProtNLM"/>
    </source>
</evidence>
<evidence type="ECO:0000313" key="2">
    <source>
        <dbReference type="Proteomes" id="UP000070121"/>
    </source>
</evidence>
<name>A0A135RPQ6_9PEZI</name>
<gene>
    <name evidence="1" type="ORF">CSAL01_03653</name>
</gene>
<sequence>MRDMERDIIPFCRSEGMAIAPYGALNQSRFQTAEECKVWEGNNLGHNFIPTSERDKKVSAALAAIAEDNGRKIEHLEGKFEGLEVELTEEKLDKVQAAYEFDPGFPHTFLSGTLFNGDTPRAAEGL</sequence>